<evidence type="ECO:0000313" key="6">
    <source>
        <dbReference type="Proteomes" id="UP000626844"/>
    </source>
</evidence>
<dbReference type="EMBL" id="JACXAI010000024">
    <property type="protein sequence ID" value="MBD1381959.1"/>
    <property type="molecule type" value="Genomic_DNA"/>
</dbReference>
<evidence type="ECO:0000259" key="4">
    <source>
        <dbReference type="PROSITE" id="PS51118"/>
    </source>
</evidence>
<keyword evidence="1" id="KW-0805">Transcription regulation</keyword>
<dbReference type="AlphaFoldDB" id="A0A926NED9"/>
<protein>
    <submittedName>
        <fullName evidence="5">Helix-turn-helix transcriptional regulator</fullName>
    </submittedName>
</protein>
<dbReference type="InterPro" id="IPR036390">
    <property type="entry name" value="WH_DNA-bd_sf"/>
</dbReference>
<reference evidence="5" key="1">
    <citation type="submission" date="2020-09" db="EMBL/GenBank/DDBJ databases">
        <title>A novel bacterium of genus Bacillus, isolated from South China Sea.</title>
        <authorList>
            <person name="Huang H."/>
            <person name="Mo K."/>
            <person name="Hu Y."/>
        </authorList>
    </citation>
    <scope>NUCLEOTIDE SEQUENCE</scope>
    <source>
        <strain evidence="5">IB182487</strain>
    </source>
</reference>
<dbReference type="InterPro" id="IPR011991">
    <property type="entry name" value="ArsR-like_HTH"/>
</dbReference>
<evidence type="ECO:0000256" key="2">
    <source>
        <dbReference type="ARBA" id="ARBA00023125"/>
    </source>
</evidence>
<dbReference type="Pfam" id="PF01638">
    <property type="entry name" value="HxlR"/>
    <property type="match status" value="1"/>
</dbReference>
<dbReference type="SUPFAM" id="SSF46785">
    <property type="entry name" value="Winged helix' DNA-binding domain"/>
    <property type="match status" value="1"/>
</dbReference>
<organism evidence="5 6">
    <name type="scientific">Metabacillus arenae</name>
    <dbReference type="NCBI Taxonomy" id="2771434"/>
    <lineage>
        <taxon>Bacteria</taxon>
        <taxon>Bacillati</taxon>
        <taxon>Bacillota</taxon>
        <taxon>Bacilli</taxon>
        <taxon>Bacillales</taxon>
        <taxon>Bacillaceae</taxon>
        <taxon>Metabacillus</taxon>
    </lineage>
</organism>
<dbReference type="RefSeq" id="WP_191159690.1">
    <property type="nucleotide sequence ID" value="NZ_JACXAI010000024.1"/>
</dbReference>
<evidence type="ECO:0000313" key="5">
    <source>
        <dbReference type="EMBL" id="MBD1381959.1"/>
    </source>
</evidence>
<evidence type="ECO:0000256" key="3">
    <source>
        <dbReference type="ARBA" id="ARBA00023163"/>
    </source>
</evidence>
<dbReference type="Proteomes" id="UP000626844">
    <property type="component" value="Unassembled WGS sequence"/>
</dbReference>
<dbReference type="GO" id="GO:0003677">
    <property type="term" value="F:DNA binding"/>
    <property type="evidence" value="ECO:0007669"/>
    <property type="project" value="UniProtKB-KW"/>
</dbReference>
<proteinExistence type="predicted"/>
<keyword evidence="3" id="KW-0804">Transcription</keyword>
<dbReference type="PANTHER" id="PTHR33204">
    <property type="entry name" value="TRANSCRIPTIONAL REGULATOR, MARR FAMILY"/>
    <property type="match status" value="1"/>
</dbReference>
<dbReference type="CDD" id="cd00090">
    <property type="entry name" value="HTH_ARSR"/>
    <property type="match status" value="1"/>
</dbReference>
<name>A0A926NED9_9BACI</name>
<gene>
    <name evidence="5" type="ORF">IC621_17155</name>
</gene>
<comment type="caution">
    <text evidence="5">The sequence shown here is derived from an EMBL/GenBank/DDBJ whole genome shotgun (WGS) entry which is preliminary data.</text>
</comment>
<dbReference type="InterPro" id="IPR002577">
    <property type="entry name" value="HTH_HxlR"/>
</dbReference>
<sequence length="126" mass="14947">MARFNFEGKPPLEKQEVICPLTLTQNVIAGRWKVIILWHLSQRTIRFNEFQRCLPGISKGILTRQLRELEDDGMVHREVYKEVPPKVEYSLTELGKRFIPILDAMEVWGKEFMEIKLVEHNYYISK</sequence>
<keyword evidence="2" id="KW-0238">DNA-binding</keyword>
<dbReference type="Gene3D" id="1.10.10.10">
    <property type="entry name" value="Winged helix-like DNA-binding domain superfamily/Winged helix DNA-binding domain"/>
    <property type="match status" value="1"/>
</dbReference>
<dbReference type="PANTHER" id="PTHR33204:SF29">
    <property type="entry name" value="TRANSCRIPTIONAL REGULATOR"/>
    <property type="match status" value="1"/>
</dbReference>
<keyword evidence="6" id="KW-1185">Reference proteome</keyword>
<feature type="domain" description="HTH hxlR-type" evidence="4">
    <location>
        <begin position="19"/>
        <end position="117"/>
    </location>
</feature>
<dbReference type="PROSITE" id="PS51118">
    <property type="entry name" value="HTH_HXLR"/>
    <property type="match status" value="1"/>
</dbReference>
<dbReference type="InterPro" id="IPR036388">
    <property type="entry name" value="WH-like_DNA-bd_sf"/>
</dbReference>
<accession>A0A926NED9</accession>
<evidence type="ECO:0000256" key="1">
    <source>
        <dbReference type="ARBA" id="ARBA00023015"/>
    </source>
</evidence>